<keyword evidence="3" id="KW-1185">Reference proteome</keyword>
<feature type="transmembrane region" description="Helical" evidence="1">
    <location>
        <begin position="12"/>
        <end position="29"/>
    </location>
</feature>
<evidence type="ECO:0000313" key="3">
    <source>
        <dbReference type="Proteomes" id="UP001228019"/>
    </source>
</evidence>
<sequence>MLIKSARPIVGAFDYTYLIFAIAWGALLFDEELDGRMRLVWPLS</sequence>
<gene>
    <name evidence="2" type="ORF">Q6A48_11605</name>
</gene>
<accession>A0ABT9BYA3</accession>
<reference evidence="2 3" key="1">
    <citation type="submission" date="2023-07" db="EMBL/GenBank/DDBJ databases">
        <title>Identification of four novel Pseudomonas species associated with bacterial leaf spot of cucurbits.</title>
        <authorList>
            <person name="Fullem K.R."/>
        </authorList>
    </citation>
    <scope>NUCLEOTIDE SEQUENCE [LARGE SCALE GENOMIC DNA]</scope>
    <source>
        <strain evidence="2 3">K18</strain>
    </source>
</reference>
<proteinExistence type="predicted"/>
<dbReference type="RefSeq" id="WP_304554254.1">
    <property type="nucleotide sequence ID" value="NZ_JAUQOP010000013.1"/>
</dbReference>
<keyword evidence="1" id="KW-0472">Membrane</keyword>
<dbReference type="Proteomes" id="UP001228019">
    <property type="component" value="Unassembled WGS sequence"/>
</dbReference>
<comment type="caution">
    <text evidence="2">The sequence shown here is derived from an EMBL/GenBank/DDBJ whole genome shotgun (WGS) entry which is preliminary data.</text>
</comment>
<evidence type="ECO:0000313" key="2">
    <source>
        <dbReference type="EMBL" id="MDO7897530.1"/>
    </source>
</evidence>
<organism evidence="2 3">
    <name type="scientific">Pseudomonas citrulli</name>
    <dbReference type="NCBI Taxonomy" id="3064347"/>
    <lineage>
        <taxon>Bacteria</taxon>
        <taxon>Pseudomonadati</taxon>
        <taxon>Pseudomonadota</taxon>
        <taxon>Gammaproteobacteria</taxon>
        <taxon>Pseudomonadales</taxon>
        <taxon>Pseudomonadaceae</taxon>
        <taxon>Pseudomonas</taxon>
    </lineage>
</organism>
<evidence type="ECO:0000256" key="1">
    <source>
        <dbReference type="SAM" id="Phobius"/>
    </source>
</evidence>
<keyword evidence="1" id="KW-1133">Transmembrane helix</keyword>
<dbReference type="EMBL" id="JAUQOP010000013">
    <property type="protein sequence ID" value="MDO7897530.1"/>
    <property type="molecule type" value="Genomic_DNA"/>
</dbReference>
<protein>
    <submittedName>
        <fullName evidence="2">Uncharacterized protein</fullName>
    </submittedName>
</protein>
<keyword evidence="1" id="KW-0812">Transmembrane</keyword>
<name>A0ABT9BYA3_9PSED</name>